<comment type="cofactor">
    <cofactor evidence="1">
        <name>[4Fe-4S] cluster</name>
        <dbReference type="ChEBI" id="CHEBI:49883"/>
    </cofactor>
</comment>
<gene>
    <name evidence="8" type="ORF">CBW42_10345</name>
</gene>
<comment type="caution">
    <text evidence="8">The sequence shown here is derived from an EMBL/GenBank/DDBJ whole genome shotgun (WGS) entry which is preliminary data.</text>
</comment>
<dbReference type="Gene3D" id="3.20.20.70">
    <property type="entry name" value="Aldolase class I"/>
    <property type="match status" value="1"/>
</dbReference>
<evidence type="ECO:0000256" key="6">
    <source>
        <dbReference type="ARBA" id="ARBA00023014"/>
    </source>
</evidence>
<keyword evidence="9" id="KW-1185">Reference proteome</keyword>
<dbReference type="AlphaFoldDB" id="A0A252F240"/>
<dbReference type="PROSITE" id="PS01305">
    <property type="entry name" value="MOAA_NIFB_PQQE"/>
    <property type="match status" value="1"/>
</dbReference>
<evidence type="ECO:0000313" key="8">
    <source>
        <dbReference type="EMBL" id="OUM19874.1"/>
    </source>
</evidence>
<dbReference type="GO" id="GO:0051539">
    <property type="term" value="F:4 iron, 4 sulfur cluster binding"/>
    <property type="evidence" value="ECO:0007669"/>
    <property type="project" value="UniProtKB-KW"/>
</dbReference>
<dbReference type="SFLD" id="SFLDG01067">
    <property type="entry name" value="SPASM/twitch_domain_containing"/>
    <property type="match status" value="1"/>
</dbReference>
<dbReference type="Proteomes" id="UP000194903">
    <property type="component" value="Unassembled WGS sequence"/>
</dbReference>
<keyword evidence="6" id="KW-0411">Iron-sulfur</keyword>
<dbReference type="InterPro" id="IPR050377">
    <property type="entry name" value="Radical_SAM_PqqE_MftC-like"/>
</dbReference>
<dbReference type="GO" id="GO:0046872">
    <property type="term" value="F:metal ion binding"/>
    <property type="evidence" value="ECO:0007669"/>
    <property type="project" value="UniProtKB-KW"/>
</dbReference>
<feature type="domain" description="Radical SAM core" evidence="7">
    <location>
        <begin position="15"/>
        <end position="242"/>
    </location>
</feature>
<dbReference type="CDD" id="cd01335">
    <property type="entry name" value="Radical_SAM"/>
    <property type="match status" value="1"/>
</dbReference>
<evidence type="ECO:0000256" key="5">
    <source>
        <dbReference type="ARBA" id="ARBA00023004"/>
    </source>
</evidence>
<dbReference type="GO" id="GO:0032324">
    <property type="term" value="P:molybdopterin cofactor biosynthetic process"/>
    <property type="evidence" value="ECO:0007669"/>
    <property type="project" value="UniProtKB-ARBA"/>
</dbReference>
<dbReference type="GO" id="GO:0003824">
    <property type="term" value="F:catalytic activity"/>
    <property type="evidence" value="ECO:0007669"/>
    <property type="project" value="InterPro"/>
</dbReference>
<dbReference type="InterPro" id="IPR013785">
    <property type="entry name" value="Aldolase_TIM"/>
</dbReference>
<evidence type="ECO:0000259" key="7">
    <source>
        <dbReference type="PROSITE" id="PS51918"/>
    </source>
</evidence>
<dbReference type="SFLD" id="SFLDS00029">
    <property type="entry name" value="Radical_SAM"/>
    <property type="match status" value="1"/>
</dbReference>
<dbReference type="Pfam" id="PF04055">
    <property type="entry name" value="Radical_SAM"/>
    <property type="match status" value="1"/>
</dbReference>
<dbReference type="SUPFAM" id="SSF102114">
    <property type="entry name" value="Radical SAM enzymes"/>
    <property type="match status" value="1"/>
</dbReference>
<evidence type="ECO:0000256" key="1">
    <source>
        <dbReference type="ARBA" id="ARBA00001966"/>
    </source>
</evidence>
<keyword evidence="2" id="KW-0004">4Fe-4S</keyword>
<keyword evidence="4" id="KW-0479">Metal-binding</keyword>
<dbReference type="OrthoDB" id="7021155at2"/>
<dbReference type="PROSITE" id="PS51918">
    <property type="entry name" value="RADICAL_SAM"/>
    <property type="match status" value="1"/>
</dbReference>
<sequence>MSAIRDKLFGLSAKKRVPITGAFELTPICNFQCKMCYVRKSAREVCELGGLQPLEFWLKVAEQARDAGMLSPLLTGGETFLYPRIRELYQAMYQMGMEISINSNGSCITEETVAWLREMPPSRINITLYGGSNETYERLCGDPNGLDKVRRGVDLLVQNGIRFKFNCSLMPENAGDLKKILDFASSYGLGLRVATYMFPPARRIGHGAEFASRLTPKECAYYQVLSDWYQLPPEQFRRLAANAANYQELTPELLAEAAKKPEQKMHCLSGRCSYWVDWQGNLSGCGMMDYPKISLKDTSFADAWQQIVDWTNNARYSSYCGNCVNQHLCYVCAAMVYNETGGFSERPVYLCEKARYAAEYYKQFMDMLPDGGLAMSTEPTTAQPIGCVLE</sequence>
<dbReference type="SMART" id="SM00729">
    <property type="entry name" value="Elp3"/>
    <property type="match status" value="1"/>
</dbReference>
<dbReference type="EMBL" id="NHOC01000009">
    <property type="protein sequence ID" value="OUM19874.1"/>
    <property type="molecule type" value="Genomic_DNA"/>
</dbReference>
<dbReference type="InterPro" id="IPR006638">
    <property type="entry name" value="Elp3/MiaA/NifB-like_rSAM"/>
</dbReference>
<dbReference type="PANTHER" id="PTHR11228">
    <property type="entry name" value="RADICAL SAM DOMAIN PROTEIN"/>
    <property type="match status" value="1"/>
</dbReference>
<dbReference type="InterPro" id="IPR000385">
    <property type="entry name" value="MoaA_NifB_PqqE_Fe-S-bd_CS"/>
</dbReference>
<dbReference type="InterPro" id="IPR007197">
    <property type="entry name" value="rSAM"/>
</dbReference>
<evidence type="ECO:0000256" key="2">
    <source>
        <dbReference type="ARBA" id="ARBA00022485"/>
    </source>
</evidence>
<protein>
    <recommendedName>
        <fullName evidence="7">Radical SAM core domain-containing protein</fullName>
    </recommendedName>
</protein>
<reference evidence="8 9" key="1">
    <citation type="submission" date="2017-05" db="EMBL/GenBank/DDBJ databases">
        <title>Butyricicoccus porcorum sp. nov. a butyrate-producing bacterium from the swine intestinal tract.</title>
        <authorList>
            <person name="Trachsel J."/>
            <person name="Humphrey S."/>
            <person name="Allen H.K."/>
        </authorList>
    </citation>
    <scope>NUCLEOTIDE SEQUENCE [LARGE SCALE GENOMIC DNA]</scope>
    <source>
        <strain evidence="8">BB10</strain>
    </source>
</reference>
<dbReference type="RefSeq" id="WP_087020973.1">
    <property type="nucleotide sequence ID" value="NZ_CP178353.1"/>
</dbReference>
<dbReference type="PANTHER" id="PTHR11228:SF35">
    <property type="entry name" value="MOLYBDENUM COFACTOR BIOSYNTHESIS PROTEIN A-RELATED"/>
    <property type="match status" value="1"/>
</dbReference>
<name>A0A252F240_9FIRM</name>
<keyword evidence="3" id="KW-0949">S-adenosyl-L-methionine</keyword>
<dbReference type="InterPro" id="IPR058240">
    <property type="entry name" value="rSAM_sf"/>
</dbReference>
<accession>A0A252F240</accession>
<proteinExistence type="predicted"/>
<evidence type="ECO:0000256" key="4">
    <source>
        <dbReference type="ARBA" id="ARBA00022723"/>
    </source>
</evidence>
<evidence type="ECO:0000313" key="9">
    <source>
        <dbReference type="Proteomes" id="UP000194903"/>
    </source>
</evidence>
<organism evidence="8 9">
    <name type="scientific">Butyricicoccus porcorum</name>
    <dbReference type="NCBI Taxonomy" id="1945634"/>
    <lineage>
        <taxon>Bacteria</taxon>
        <taxon>Bacillati</taxon>
        <taxon>Bacillota</taxon>
        <taxon>Clostridia</taxon>
        <taxon>Eubacteriales</taxon>
        <taxon>Butyricicoccaceae</taxon>
        <taxon>Butyricicoccus</taxon>
    </lineage>
</organism>
<evidence type="ECO:0000256" key="3">
    <source>
        <dbReference type="ARBA" id="ARBA00022691"/>
    </source>
</evidence>
<keyword evidence="5" id="KW-0408">Iron</keyword>